<feature type="transmembrane region" description="Helical" evidence="1">
    <location>
        <begin position="132"/>
        <end position="157"/>
    </location>
</feature>
<comment type="caution">
    <text evidence="2">The sequence shown here is derived from an EMBL/GenBank/DDBJ whole genome shotgun (WGS) entry which is preliminary data.</text>
</comment>
<dbReference type="AlphaFoldDB" id="A0A4Z0LZL4"/>
<dbReference type="Proteomes" id="UP000298050">
    <property type="component" value="Unassembled WGS sequence"/>
</dbReference>
<proteinExistence type="predicted"/>
<feature type="transmembrane region" description="Helical" evidence="1">
    <location>
        <begin position="80"/>
        <end position="99"/>
    </location>
</feature>
<keyword evidence="1" id="KW-1133">Transmembrane helix</keyword>
<keyword evidence="1" id="KW-0812">Transmembrane</keyword>
<evidence type="ECO:0000313" key="3">
    <source>
        <dbReference type="Proteomes" id="UP000298050"/>
    </source>
</evidence>
<keyword evidence="1" id="KW-0472">Membrane</keyword>
<feature type="transmembrane region" description="Helical" evidence="1">
    <location>
        <begin position="58"/>
        <end position="74"/>
    </location>
</feature>
<dbReference type="EMBL" id="SRLE01000009">
    <property type="protein sequence ID" value="TGD72674.1"/>
    <property type="molecule type" value="Genomic_DNA"/>
</dbReference>
<dbReference type="OrthoDB" id="8537043at2"/>
<sequence length="199" mass="21719">MASRVPLAVLAVAVAIGYPLLVYLGSASLSVSSLALLLLGLALARLVLSGDWRRPRQYPLPLALALLCAVAIYWDSPVALQYYPVIMNLAVAALFAWSLTGSESLIEQLAGRFTDMSKKPPQVRVYQKRLTAVWALLLCANAAVAAYTACCMSPAAWALYNSLVAYLLMAAFMAGEWVFRQFYRRSLERRLRAGPVDCG</sequence>
<keyword evidence="3" id="KW-1185">Reference proteome</keyword>
<evidence type="ECO:0008006" key="4">
    <source>
        <dbReference type="Google" id="ProtNLM"/>
    </source>
</evidence>
<accession>A0A4Z0LZL4</accession>
<protein>
    <recommendedName>
        <fullName evidence="4">DNA gyrase subunit B</fullName>
    </recommendedName>
</protein>
<name>A0A4Z0LZL4_9GAMM</name>
<feature type="transmembrane region" description="Helical" evidence="1">
    <location>
        <begin position="163"/>
        <end position="183"/>
    </location>
</feature>
<reference evidence="2 3" key="1">
    <citation type="submission" date="2019-04" db="EMBL/GenBank/DDBJ databases">
        <title>Taxonomy of novel Haliea sp. from mangrove soil of West Coast of India.</title>
        <authorList>
            <person name="Verma A."/>
            <person name="Kumar P."/>
            <person name="Krishnamurthi S."/>
        </authorList>
    </citation>
    <scope>NUCLEOTIDE SEQUENCE [LARGE SCALE GENOMIC DNA]</scope>
    <source>
        <strain evidence="2 3">SAOS-164</strain>
    </source>
</reference>
<organism evidence="2 3">
    <name type="scientific">Mangrovimicrobium sediminis</name>
    <dbReference type="NCBI Taxonomy" id="2562682"/>
    <lineage>
        <taxon>Bacteria</taxon>
        <taxon>Pseudomonadati</taxon>
        <taxon>Pseudomonadota</taxon>
        <taxon>Gammaproteobacteria</taxon>
        <taxon>Cellvibrionales</taxon>
        <taxon>Halieaceae</taxon>
        <taxon>Mangrovimicrobium</taxon>
    </lineage>
</organism>
<feature type="transmembrane region" description="Helical" evidence="1">
    <location>
        <begin position="27"/>
        <end position="46"/>
    </location>
</feature>
<evidence type="ECO:0000256" key="1">
    <source>
        <dbReference type="SAM" id="Phobius"/>
    </source>
</evidence>
<dbReference type="RefSeq" id="WP_135445020.1">
    <property type="nucleotide sequence ID" value="NZ_SRLE01000009.1"/>
</dbReference>
<gene>
    <name evidence="2" type="ORF">E4634_14225</name>
</gene>
<evidence type="ECO:0000313" key="2">
    <source>
        <dbReference type="EMBL" id="TGD72674.1"/>
    </source>
</evidence>